<evidence type="ECO:0000256" key="4">
    <source>
        <dbReference type="ARBA" id="ARBA00022989"/>
    </source>
</evidence>
<evidence type="ECO:0000256" key="5">
    <source>
        <dbReference type="ARBA" id="ARBA00023136"/>
    </source>
</evidence>
<feature type="transmembrane region" description="Helical" evidence="6">
    <location>
        <begin position="282"/>
        <end position="302"/>
    </location>
</feature>
<dbReference type="EMBL" id="JAFIQS010000002">
    <property type="protein sequence ID" value="KAG5172924.1"/>
    <property type="molecule type" value="Genomic_DNA"/>
</dbReference>
<dbReference type="FunFam" id="1.20.1250.20:FF:000013">
    <property type="entry name" value="MFS general substrate transporter"/>
    <property type="match status" value="1"/>
</dbReference>
<keyword evidence="3 6" id="KW-0812">Transmembrane</keyword>
<keyword evidence="2" id="KW-0813">Transport</keyword>
<feature type="transmembrane region" description="Helical" evidence="6">
    <location>
        <begin position="322"/>
        <end position="339"/>
    </location>
</feature>
<feature type="transmembrane region" description="Helical" evidence="6">
    <location>
        <begin position="405"/>
        <end position="426"/>
    </location>
</feature>
<dbReference type="PROSITE" id="PS50850">
    <property type="entry name" value="MFS"/>
    <property type="match status" value="1"/>
</dbReference>
<evidence type="ECO:0000313" key="8">
    <source>
        <dbReference type="EMBL" id="KAG5172924.1"/>
    </source>
</evidence>
<feature type="transmembrane region" description="Helical" evidence="6">
    <location>
        <begin position="116"/>
        <end position="135"/>
    </location>
</feature>
<keyword evidence="4 6" id="KW-1133">Transmembrane helix</keyword>
<dbReference type="FunFam" id="1.20.1250.20:FF:000018">
    <property type="entry name" value="MFS transporter permease"/>
    <property type="match status" value="1"/>
</dbReference>
<feature type="domain" description="Major facilitator superfamily (MFS) profile" evidence="7">
    <location>
        <begin position="52"/>
        <end position="464"/>
    </location>
</feature>
<dbReference type="InterPro" id="IPR020846">
    <property type="entry name" value="MFS_dom"/>
</dbReference>
<feature type="transmembrane region" description="Helical" evidence="6">
    <location>
        <begin position="212"/>
        <end position="234"/>
    </location>
</feature>
<feature type="transmembrane region" description="Helical" evidence="6">
    <location>
        <begin position="85"/>
        <end position="104"/>
    </location>
</feature>
<name>A0A8H8CQA6_PSICU</name>
<gene>
    <name evidence="8" type="ORF">JR316_002427</name>
</gene>
<protein>
    <recommendedName>
        <fullName evidence="7">Major facilitator superfamily (MFS) profile domain-containing protein</fullName>
    </recommendedName>
</protein>
<dbReference type="PANTHER" id="PTHR43791:SF3">
    <property type="entry name" value="MAJOR FACILITATOR SUPERFAMILY (MFS) PROFILE DOMAIN-CONTAINING PROTEIN"/>
    <property type="match status" value="1"/>
</dbReference>
<dbReference type="Pfam" id="PF07690">
    <property type="entry name" value="MFS_1"/>
    <property type="match status" value="1"/>
</dbReference>
<feature type="transmembrane region" description="Helical" evidence="6">
    <location>
        <begin position="179"/>
        <end position="200"/>
    </location>
</feature>
<dbReference type="GO" id="GO:0022857">
    <property type="term" value="F:transmembrane transporter activity"/>
    <property type="evidence" value="ECO:0007669"/>
    <property type="project" value="InterPro"/>
</dbReference>
<accession>A0A8H8CQA6</accession>
<comment type="caution">
    <text evidence="8">The sequence shown here is derived from an EMBL/GenBank/DDBJ whole genome shotgun (WGS) entry which is preliminary data.</text>
</comment>
<evidence type="ECO:0000256" key="6">
    <source>
        <dbReference type="SAM" id="Phobius"/>
    </source>
</evidence>
<feature type="transmembrane region" description="Helical" evidence="6">
    <location>
        <begin position="371"/>
        <end position="393"/>
    </location>
</feature>
<evidence type="ECO:0000256" key="2">
    <source>
        <dbReference type="ARBA" id="ARBA00022448"/>
    </source>
</evidence>
<feature type="transmembrane region" description="Helical" evidence="6">
    <location>
        <begin position="346"/>
        <end position="365"/>
    </location>
</feature>
<sequence length="485" mass="53150">MSTLQGPSGVGHGGNNKSLLLSTGSFVEATPLTEDEIARMEKSLIRRVDWRMLPLLGTLSALSLVDRSNLGLARIVGMDHALHLSVGARYSIVTLIYFIPYIALQLPSNVFLRRLGAINWLAFLVVSWGLVQLSMGFVPTWGYLALCRVLLGAFEAGFFPAMVYIITTWYTRHEVQTRIAAFYIVGVVVGGFSAIFAYVLSLLRGRLGVSGWAWIFIIEGAITVAFGIIAWFFLPGFPDQNTFLNEEETAFILQRVEKDRGDSMPDILTKDKIVLHLLDWTIWAYGIMYMCATLPAYAISFFVTNILRGMGWSITASLLLSAPPYLFAALSILLFAWVSDKYRQRAVLIAIQSVITIIGLVLTAYTKQAGWRYAGIFLSNAGSGGCIPGILAYSSNNIISHTKKSVSTAIIVSFGGIGGIFASLVFRQVDAPEYHPGIYASIASQGLMLLLLAITTIHFSARNKTVRDGTANVPLEGRPGFLYTL</sequence>
<proteinExistence type="predicted"/>
<feature type="transmembrane region" description="Helical" evidence="6">
    <location>
        <begin position="438"/>
        <end position="459"/>
    </location>
</feature>
<dbReference type="Gene3D" id="1.20.1250.20">
    <property type="entry name" value="MFS general substrate transporter like domains"/>
    <property type="match status" value="2"/>
</dbReference>
<comment type="subcellular location">
    <subcellularLocation>
        <location evidence="1">Membrane</location>
        <topology evidence="1">Multi-pass membrane protein</topology>
    </subcellularLocation>
</comment>
<dbReference type="InterPro" id="IPR011701">
    <property type="entry name" value="MFS"/>
</dbReference>
<dbReference type="PANTHER" id="PTHR43791">
    <property type="entry name" value="PERMEASE-RELATED"/>
    <property type="match status" value="1"/>
</dbReference>
<organism evidence="8">
    <name type="scientific">Psilocybe cubensis</name>
    <name type="common">Psychedelic mushroom</name>
    <name type="synonym">Stropharia cubensis</name>
    <dbReference type="NCBI Taxonomy" id="181762"/>
    <lineage>
        <taxon>Eukaryota</taxon>
        <taxon>Fungi</taxon>
        <taxon>Dikarya</taxon>
        <taxon>Basidiomycota</taxon>
        <taxon>Agaricomycotina</taxon>
        <taxon>Agaricomycetes</taxon>
        <taxon>Agaricomycetidae</taxon>
        <taxon>Agaricales</taxon>
        <taxon>Agaricineae</taxon>
        <taxon>Strophariaceae</taxon>
        <taxon>Psilocybe</taxon>
    </lineage>
</organism>
<evidence type="ECO:0000256" key="3">
    <source>
        <dbReference type="ARBA" id="ARBA00022692"/>
    </source>
</evidence>
<feature type="transmembrane region" description="Helical" evidence="6">
    <location>
        <begin position="141"/>
        <end position="167"/>
    </location>
</feature>
<keyword evidence="5 6" id="KW-0472">Membrane</keyword>
<dbReference type="GO" id="GO:0016020">
    <property type="term" value="C:membrane"/>
    <property type="evidence" value="ECO:0007669"/>
    <property type="project" value="UniProtKB-SubCell"/>
</dbReference>
<dbReference type="AlphaFoldDB" id="A0A8H8CQA6"/>
<evidence type="ECO:0000256" key="1">
    <source>
        <dbReference type="ARBA" id="ARBA00004141"/>
    </source>
</evidence>
<evidence type="ECO:0000259" key="7">
    <source>
        <dbReference type="PROSITE" id="PS50850"/>
    </source>
</evidence>
<dbReference type="InterPro" id="IPR036259">
    <property type="entry name" value="MFS_trans_sf"/>
</dbReference>
<reference evidence="8" key="1">
    <citation type="submission" date="2021-02" db="EMBL/GenBank/DDBJ databases">
        <title>Psilocybe cubensis genome.</title>
        <authorList>
            <person name="Mckernan K.J."/>
            <person name="Crawford S."/>
            <person name="Trippe A."/>
            <person name="Kane L.T."/>
            <person name="Mclaughlin S."/>
        </authorList>
    </citation>
    <scope>NUCLEOTIDE SEQUENCE [LARGE SCALE GENOMIC DNA]</scope>
    <source>
        <strain evidence="8">MGC-MH-2018</strain>
    </source>
</reference>
<dbReference type="SUPFAM" id="SSF103473">
    <property type="entry name" value="MFS general substrate transporter"/>
    <property type="match status" value="1"/>
</dbReference>